<dbReference type="PROSITE" id="PS50893">
    <property type="entry name" value="ABC_TRANSPORTER_2"/>
    <property type="match status" value="1"/>
</dbReference>
<evidence type="ECO:0000259" key="3">
    <source>
        <dbReference type="PROSITE" id="PS50893"/>
    </source>
</evidence>
<dbReference type="PANTHER" id="PTHR43158:SF1">
    <property type="entry name" value="ABC TRANSPORTER, ATP-BINDING PROTEIN"/>
    <property type="match status" value="1"/>
</dbReference>
<comment type="caution">
    <text evidence="4">The sequence shown here is derived from an EMBL/GenBank/DDBJ whole genome shotgun (WGS) entry which is preliminary data.</text>
</comment>
<evidence type="ECO:0000313" key="4">
    <source>
        <dbReference type="EMBL" id="OXM87361.1"/>
    </source>
</evidence>
<protein>
    <submittedName>
        <fullName evidence="4">Spermidine/putrescine ABC transporter ATP-binding protein</fullName>
    </submittedName>
</protein>
<keyword evidence="1" id="KW-0547">Nucleotide-binding</keyword>
<dbReference type="GO" id="GO:0005524">
    <property type="term" value="F:ATP binding"/>
    <property type="evidence" value="ECO:0007669"/>
    <property type="project" value="UniProtKB-KW"/>
</dbReference>
<keyword evidence="2 4" id="KW-0067">ATP-binding</keyword>
<dbReference type="Pfam" id="PF00005">
    <property type="entry name" value="ABC_tran"/>
    <property type="match status" value="1"/>
</dbReference>
<dbReference type="CDD" id="cd03230">
    <property type="entry name" value="ABC_DR_subfamily_A"/>
    <property type="match status" value="1"/>
</dbReference>
<dbReference type="InterPro" id="IPR017871">
    <property type="entry name" value="ABC_transporter-like_CS"/>
</dbReference>
<evidence type="ECO:0000256" key="2">
    <source>
        <dbReference type="ARBA" id="ARBA00022840"/>
    </source>
</evidence>
<dbReference type="Gene3D" id="3.40.50.300">
    <property type="entry name" value="P-loop containing nucleotide triphosphate hydrolases"/>
    <property type="match status" value="1"/>
</dbReference>
<proteinExistence type="predicted"/>
<organism evidence="4 5">
    <name type="scientific">Paenibacillus rigui</name>
    <dbReference type="NCBI Taxonomy" id="554312"/>
    <lineage>
        <taxon>Bacteria</taxon>
        <taxon>Bacillati</taxon>
        <taxon>Bacillota</taxon>
        <taxon>Bacilli</taxon>
        <taxon>Bacillales</taxon>
        <taxon>Paenibacillaceae</taxon>
        <taxon>Paenibacillus</taxon>
    </lineage>
</organism>
<feature type="domain" description="ABC transporter" evidence="3">
    <location>
        <begin position="5"/>
        <end position="228"/>
    </location>
</feature>
<sequence length="232" mass="25823">MKPIVVFDEVEKNFYGKPALRKVSFTIPKGQIIGIIGTNGSGKSTILKLMAGLQRPSRGRVLLDGEEAKRLSSRQVAFLPERDVYYPGQTVQQALNFYNAMFGDFDLDKALDMVRIFDLELGQKVAHLSKGNRARLKMVLALARQVPLIVMDEPLSGLDPLVRESIVRSVIASVDPVNQTLVMTTHEVDEVEPLLDRAMVIKEGALIGYEQVERIHSDFGVGLTGWMRGLMK</sequence>
<dbReference type="InterPro" id="IPR003439">
    <property type="entry name" value="ABC_transporter-like_ATP-bd"/>
</dbReference>
<dbReference type="EMBL" id="NMQW01000008">
    <property type="protein sequence ID" value="OXM87361.1"/>
    <property type="molecule type" value="Genomic_DNA"/>
</dbReference>
<keyword evidence="5" id="KW-1185">Reference proteome</keyword>
<dbReference type="OrthoDB" id="9804819at2"/>
<dbReference type="InterPro" id="IPR027417">
    <property type="entry name" value="P-loop_NTPase"/>
</dbReference>
<dbReference type="AlphaFoldDB" id="A0A229UVP7"/>
<dbReference type="Proteomes" id="UP000215509">
    <property type="component" value="Unassembled WGS sequence"/>
</dbReference>
<evidence type="ECO:0000313" key="5">
    <source>
        <dbReference type="Proteomes" id="UP000215509"/>
    </source>
</evidence>
<dbReference type="SUPFAM" id="SSF52540">
    <property type="entry name" value="P-loop containing nucleoside triphosphate hydrolases"/>
    <property type="match status" value="1"/>
</dbReference>
<reference evidence="4 5" key="1">
    <citation type="submission" date="2017-07" db="EMBL/GenBank/DDBJ databases">
        <title>Genome sequencing and assembly of Paenibacillus rigui.</title>
        <authorList>
            <person name="Mayilraj S."/>
        </authorList>
    </citation>
    <scope>NUCLEOTIDE SEQUENCE [LARGE SCALE GENOMIC DNA]</scope>
    <source>
        <strain evidence="4 5">JCM 16352</strain>
    </source>
</reference>
<dbReference type="SMART" id="SM00382">
    <property type="entry name" value="AAA"/>
    <property type="match status" value="1"/>
</dbReference>
<name>A0A229UVP7_9BACL</name>
<gene>
    <name evidence="4" type="ORF">CF651_06010</name>
</gene>
<evidence type="ECO:0000256" key="1">
    <source>
        <dbReference type="ARBA" id="ARBA00022741"/>
    </source>
</evidence>
<dbReference type="PROSITE" id="PS00211">
    <property type="entry name" value="ABC_TRANSPORTER_1"/>
    <property type="match status" value="1"/>
</dbReference>
<dbReference type="GO" id="GO:0016887">
    <property type="term" value="F:ATP hydrolysis activity"/>
    <property type="evidence" value="ECO:0007669"/>
    <property type="project" value="InterPro"/>
</dbReference>
<dbReference type="InterPro" id="IPR003593">
    <property type="entry name" value="AAA+_ATPase"/>
</dbReference>
<accession>A0A229UVP7</accession>
<dbReference type="PANTHER" id="PTHR43158">
    <property type="entry name" value="SKFA PEPTIDE EXPORT ATP-BINDING PROTEIN SKFE"/>
    <property type="match status" value="1"/>
</dbReference>